<gene>
    <name evidence="2" type="ORF">RGQ13_12810</name>
</gene>
<keyword evidence="1" id="KW-0472">Membrane</keyword>
<feature type="transmembrane region" description="Helical" evidence="1">
    <location>
        <begin position="59"/>
        <end position="79"/>
    </location>
</feature>
<protein>
    <submittedName>
        <fullName evidence="2">Uncharacterized protein</fullName>
    </submittedName>
</protein>
<keyword evidence="3" id="KW-1185">Reference proteome</keyword>
<name>A0ABY9TQJ4_9GAMM</name>
<reference evidence="3" key="1">
    <citation type="submission" date="2023-09" db="EMBL/GenBank/DDBJ databases">
        <authorList>
            <person name="Li S."/>
            <person name="Li X."/>
            <person name="Zhang C."/>
            <person name="Zhao Z."/>
        </authorList>
    </citation>
    <scope>NUCLEOTIDE SEQUENCE [LARGE SCALE GENOMIC DNA]</scope>
    <source>
        <strain evidence="3">SQ149</strain>
    </source>
</reference>
<accession>A0ABY9TQJ4</accession>
<evidence type="ECO:0000256" key="1">
    <source>
        <dbReference type="SAM" id="Phobius"/>
    </source>
</evidence>
<dbReference type="EMBL" id="CP134145">
    <property type="protein sequence ID" value="WNC71005.1"/>
    <property type="molecule type" value="Genomic_DNA"/>
</dbReference>
<keyword evidence="1" id="KW-1133">Transmembrane helix</keyword>
<keyword evidence="1" id="KW-0812">Transmembrane</keyword>
<dbReference type="RefSeq" id="WP_348390140.1">
    <property type="nucleotide sequence ID" value="NZ_CP134145.1"/>
</dbReference>
<evidence type="ECO:0000313" key="2">
    <source>
        <dbReference type="EMBL" id="WNC71005.1"/>
    </source>
</evidence>
<dbReference type="Proteomes" id="UP001258994">
    <property type="component" value="Chromosome"/>
</dbReference>
<feature type="transmembrane region" description="Helical" evidence="1">
    <location>
        <begin position="86"/>
        <end position="102"/>
    </location>
</feature>
<evidence type="ECO:0000313" key="3">
    <source>
        <dbReference type="Proteomes" id="UP001258994"/>
    </source>
</evidence>
<sequence length="135" mass="15855">MALFEKIINATLCKLISIFYIMQAVGLLGVFYITFISSLPTEITFIENFKGIMEYGGGLLYFKFSFIFLNIFAAIALLKIEIFNKYFIYLLSYLWLITLLYLTVSDNFFMWIAPALASFEFYKHKKSDEYLKRDC</sequence>
<proteinExistence type="predicted"/>
<organism evidence="2 3">
    <name type="scientific">Thalassotalea psychrophila</name>
    <dbReference type="NCBI Taxonomy" id="3065647"/>
    <lineage>
        <taxon>Bacteria</taxon>
        <taxon>Pseudomonadati</taxon>
        <taxon>Pseudomonadota</taxon>
        <taxon>Gammaproteobacteria</taxon>
        <taxon>Alteromonadales</taxon>
        <taxon>Colwelliaceae</taxon>
        <taxon>Thalassotalea</taxon>
    </lineage>
</organism>
<feature type="transmembrane region" description="Helical" evidence="1">
    <location>
        <begin position="12"/>
        <end position="39"/>
    </location>
</feature>